<dbReference type="FunFam" id="1.20.1320.20:FF:000001">
    <property type="entry name" value="Fanconi anemia, complementation group M"/>
    <property type="match status" value="1"/>
</dbReference>
<dbReference type="GO" id="GO:0036297">
    <property type="term" value="P:interstrand cross-link repair"/>
    <property type="evidence" value="ECO:0007669"/>
    <property type="project" value="TreeGrafter"/>
</dbReference>
<dbReference type="SUPFAM" id="SSF52980">
    <property type="entry name" value="Restriction endonuclease-like"/>
    <property type="match status" value="1"/>
</dbReference>
<comment type="similarity">
    <text evidence="1">Belongs to the DEAD box helicase family. DEAH subfamily. FANCM sub-subfamily.</text>
</comment>
<dbReference type="GO" id="GO:0045003">
    <property type="term" value="P:double-strand break repair via synthesis-dependent strand annealing"/>
    <property type="evidence" value="ECO:0007669"/>
    <property type="project" value="TreeGrafter"/>
</dbReference>
<dbReference type="Pfam" id="PF00271">
    <property type="entry name" value="Helicase_C"/>
    <property type="match status" value="1"/>
</dbReference>
<dbReference type="InterPro" id="IPR031879">
    <property type="entry name" value="FANCM-MHF-bd"/>
</dbReference>
<evidence type="ECO:0000256" key="7">
    <source>
        <dbReference type="ARBA" id="ARBA00023204"/>
    </source>
</evidence>
<dbReference type="Gene3D" id="1.10.150.20">
    <property type="entry name" value="5' to 3' exonuclease, C-terminal subdomain"/>
    <property type="match status" value="1"/>
</dbReference>
<dbReference type="InterPro" id="IPR011545">
    <property type="entry name" value="DEAD/DEAH_box_helicase_dom"/>
</dbReference>
<dbReference type="GO" id="GO:0043138">
    <property type="term" value="F:3'-5' DNA helicase activity"/>
    <property type="evidence" value="ECO:0007669"/>
    <property type="project" value="InterPro"/>
</dbReference>
<evidence type="ECO:0000256" key="4">
    <source>
        <dbReference type="ARBA" id="ARBA00022801"/>
    </source>
</evidence>
<keyword evidence="5" id="KW-0347">Helicase</keyword>
<feature type="compositionally biased region" description="Low complexity" evidence="8">
    <location>
        <begin position="1337"/>
        <end position="1350"/>
    </location>
</feature>
<dbReference type="SUPFAM" id="SSF47781">
    <property type="entry name" value="RuvA domain 2-like"/>
    <property type="match status" value="1"/>
</dbReference>
<sequence length="1992" mass="220364">MSGGRQRTLPEAWRRAAADNNDNDDDELLAAAAAELDPDPDQNPSGDSNPRPEPAAGGFCAAAGALWIYPTNRPERAYQLRMAHAALLRNTLLCLPTGLGKTFVAAVVMYNFYRWFPSGKALCFAGGTQALSRRELWAARRVFFLTPQIMVNDLSRGTCPAVEIKCLVVDEAHKALGNHAYCQVVKELSRYTNQFRVLALSATPGSDTKAVQQVVSNLLIAQIELCAEDSPEIQPYSHERRVEKIVVPLGEELGSIQRAYIHVLETFAGRLIKMGVLARRDIPSLTKYQIILARDQHRKNPSPQNVGMQQGIIEGDFALCISLYHGYELLQQMGMRSLFIYLCGIMDGSKGLTRTKNELGRNEDFVKLYQQLTDMFSGTHQTSANGDAYKSRSESENKKEFIYSHPKLKKLEEIVIEHFKSRKMGYQTTPVSASVSTVDTRVMIFSSFRDSVQEIAEMLSRFSPVVRVMTFVGHSTGKSSKGFTQKEQLEVVKRFREGGYNTLVSTCVGEEGLDIGEVDLIVCFDAQKSPIRLVQRMGRTGRQRQGRVVVILAEGREERTYNQSQSNKKSIQKAISGNKMLHFYQHSPRMIPEGINPQLHRMFITAEKYEPSASRRLSRGRPTSLHHKSALFSCPKELNRHENWSLSPEEFEIWDRLYRLKENDGVKEPILPRTQFETLGNLEETSKSEEEAVHKLSLSEWSIWQSRPFPTSMVDHSDRCHHFISVMDMIEVMRQEQGDCSYELELQPHLRIEDVNVQRSKSGSSVTSSAQKAHSSKRDMARAKKPSVPDISDNEKEFFSIFKTANAKTPKRTPGLDLEEPELPTDTDASAPGSAGRLALVESTDQGSQKEEEIEKVTFDLNECIDLCDDSESSITHETVAVKDPKLLDEHCSSVKHADLGYSSFTAEESHVSSDLFYLPESYVDSFVPVSSSEELSKLEGESSRVKRLLTHSPPSVPELQDFEELLGCEETIHPLQKVTRSSYSGQLPDKDFPSSLEVGRSLLPAGSPELEATGEMCAPENTCCSKPVSASPTAAGRAKEGPPWGGSICSLLGKEGSTEVQKKPLTLNGTGNPSNKHFVRGDEDLGTNKKNVSFDEEKSIYLFEDELIYEASNEMMSVSNEPSLRLDSGGHTSHLAAGPGCLHGDRACEEGAARGEMAPMGAWDSGSVAERALHTDDLFDSSQELFSVNFDLGFSIEECEKEILEEDTDTMSTSKLNSASGSRAGVQLTDSKKSLNDECRFQTSPKWDCRNLEGRNISTPLQSRNVRDTAVPGGTPEGRKRCGSSPPSLCTPTGRKVSSAEATKKIRKNVFCSIREEIPEVHPMDKVSAGSHRRSFGSSASDALDSAGGRTEKLEGTNLCVSRVFPAEGTSSESEEEIVFQRKNRRNNVLKSPDVVNDSDFESPIRAPRKRRHLLSVVSGSFVREGRCVNSFLECSYCPKNPSRSTKGHPATGSKAQLRSDAARQFLDEEAELSQQDESCVSSDESEDTDKELSSSLGQFLNDDADVTQVLNDSEMRGVYLKSVRSPALGNRYKMVHREFNSTEIFSQIPEQDETYAEDSFCIGEGDEETCRRSESSEDEVCVNFDLLTKESCAGGGQRYLTRRKRKLRSAATEQHCSVPVRKRPSRIIVLSDSSGEETNVSNEKAVPAGCSRAERGSAELHTSLPAVPSMTHQKSAEDIGAHRSAESKSSLLLGLKASVSEVLDFHPGPHSSSGKEDLRAAELEHVKNTTGSSSGSVRCAPTKPPLAPALPDEDASLCVLVDSREISSGTDVISALKAVHGLRVQVCSLGSCDYIVSNRMAVERKFQSELLSTVNRSKVTQRIQRLQGMFERVCVIVEKDRSRPGDPWRFLQRTQCYDGMLAALLQAGVRVLFSSCQEESAVLLKELALLEQRKNAAIRVPTEVEGHKQDMLNFYLSIPNVSYVAALNMCHRFGSVRKMVNSSPSDIAAAAQLSPQRAEETFRYLRYGFDVQMLPENLCAKGKSDGATKS</sequence>
<dbReference type="SMART" id="SM00891">
    <property type="entry name" value="ERCC4"/>
    <property type="match status" value="1"/>
</dbReference>
<keyword evidence="3" id="KW-0227">DNA damage</keyword>
<feature type="region of interest" description="Disordered" evidence="8">
    <location>
        <begin position="1472"/>
        <end position="1497"/>
    </location>
</feature>
<reference evidence="11 12" key="1">
    <citation type="submission" date="2019-09" db="EMBL/GenBank/DDBJ databases">
        <title>Bird 10,000 Genomes (B10K) Project - Family phase.</title>
        <authorList>
            <person name="Zhang G."/>
        </authorList>
    </citation>
    <scope>NUCLEOTIDE SEQUENCE [LARGE SCALE GENOMIC DNA]</scope>
    <source>
        <strain evidence="11">B10K-DU-001-53</strain>
        <tissue evidence="11">Muscle</tissue>
    </source>
</reference>
<dbReference type="CDD" id="cd12091">
    <property type="entry name" value="FANCM_ID"/>
    <property type="match status" value="1"/>
</dbReference>
<evidence type="ECO:0000313" key="11">
    <source>
        <dbReference type="EMBL" id="NXJ03398.1"/>
    </source>
</evidence>
<feature type="domain" description="Helicase C-terminal" evidence="10">
    <location>
        <begin position="430"/>
        <end position="595"/>
    </location>
</feature>
<evidence type="ECO:0000256" key="2">
    <source>
        <dbReference type="ARBA" id="ARBA00022741"/>
    </source>
</evidence>
<feature type="compositionally biased region" description="Polar residues" evidence="8">
    <location>
        <begin position="757"/>
        <end position="773"/>
    </location>
</feature>
<dbReference type="CDD" id="cd18801">
    <property type="entry name" value="SF2_C_FANCM_Hef"/>
    <property type="match status" value="1"/>
</dbReference>
<organism evidence="11 12">
    <name type="scientific">Odontophorus gujanensis</name>
    <name type="common">marbled wood quail</name>
    <dbReference type="NCBI Taxonomy" id="886794"/>
    <lineage>
        <taxon>Eukaryota</taxon>
        <taxon>Metazoa</taxon>
        <taxon>Chordata</taxon>
        <taxon>Craniata</taxon>
        <taxon>Vertebrata</taxon>
        <taxon>Euteleostomi</taxon>
        <taxon>Archelosauria</taxon>
        <taxon>Archosauria</taxon>
        <taxon>Dinosauria</taxon>
        <taxon>Saurischia</taxon>
        <taxon>Theropoda</taxon>
        <taxon>Coelurosauria</taxon>
        <taxon>Aves</taxon>
        <taxon>Neognathae</taxon>
        <taxon>Galloanserae</taxon>
        <taxon>Galliformes</taxon>
        <taxon>Odontophoridae</taxon>
        <taxon>Odontophorus</taxon>
    </lineage>
</organism>
<feature type="region of interest" description="Disordered" evidence="8">
    <location>
        <begin position="1065"/>
        <end position="1084"/>
    </location>
</feature>
<dbReference type="SUPFAM" id="SSF52540">
    <property type="entry name" value="P-loop containing nucleoside triphosphate hydrolases"/>
    <property type="match status" value="1"/>
</dbReference>
<comment type="caution">
    <text evidence="11">The sequence shown here is derived from an EMBL/GenBank/DDBJ whole genome shotgun (WGS) entry which is preliminary data.</text>
</comment>
<evidence type="ECO:0000256" key="8">
    <source>
        <dbReference type="SAM" id="MobiDB-lite"/>
    </source>
</evidence>
<feature type="domain" description="Helicase ATP-binding" evidence="9">
    <location>
        <begin position="111"/>
        <end position="222"/>
    </location>
</feature>
<proteinExistence type="inferred from homology"/>
<dbReference type="InterPro" id="IPR010994">
    <property type="entry name" value="RuvA_2-like"/>
</dbReference>
<keyword evidence="4" id="KW-0378">Hydrolase</keyword>
<keyword evidence="7" id="KW-0234">DNA repair</keyword>
<feature type="region of interest" description="Disordered" evidence="8">
    <location>
        <begin position="1267"/>
        <end position="1302"/>
    </location>
</feature>
<accession>A0A7K9Y1F3</accession>
<feature type="compositionally biased region" description="Low complexity" evidence="8">
    <location>
        <begin position="1475"/>
        <end position="1484"/>
    </location>
</feature>
<gene>
    <name evidence="11" type="primary">Fancm</name>
    <name evidence="11" type="ORF">ODOGUJ_R14259</name>
</gene>
<dbReference type="EMBL" id="VXAB01000271">
    <property type="protein sequence ID" value="NXJ03398.1"/>
    <property type="molecule type" value="Genomic_DNA"/>
</dbReference>
<feature type="region of interest" description="Disordered" evidence="8">
    <location>
        <begin position="1326"/>
        <end position="1351"/>
    </location>
</feature>
<dbReference type="PANTHER" id="PTHR14025">
    <property type="entry name" value="FANCONI ANEMIA GROUP M FANCM FAMILY MEMBER"/>
    <property type="match status" value="1"/>
</dbReference>
<protein>
    <submittedName>
        <fullName evidence="11">FANCM protein</fullName>
    </submittedName>
</protein>
<feature type="compositionally biased region" description="Polar residues" evidence="8">
    <location>
        <begin position="1211"/>
        <end position="1222"/>
    </location>
</feature>
<feature type="region of interest" description="Disordered" evidence="8">
    <location>
        <begin position="757"/>
        <end position="790"/>
    </location>
</feature>
<dbReference type="InterPro" id="IPR014001">
    <property type="entry name" value="Helicase_ATP-bd"/>
</dbReference>
<dbReference type="PANTHER" id="PTHR14025:SF20">
    <property type="entry name" value="FANCONI ANEMIA GROUP M PROTEIN"/>
    <property type="match status" value="1"/>
</dbReference>
<dbReference type="SMART" id="SM00487">
    <property type="entry name" value="DEXDc"/>
    <property type="match status" value="1"/>
</dbReference>
<dbReference type="GO" id="GO:0009378">
    <property type="term" value="F:four-way junction helicase activity"/>
    <property type="evidence" value="ECO:0007669"/>
    <property type="project" value="TreeGrafter"/>
</dbReference>
<dbReference type="InterPro" id="IPR047418">
    <property type="entry name" value="XPF_nuclease_FANCM"/>
</dbReference>
<keyword evidence="6" id="KW-0067">ATP-binding</keyword>
<keyword evidence="2" id="KW-0547">Nucleotide-binding</keyword>
<dbReference type="InterPro" id="IPR011335">
    <property type="entry name" value="Restrct_endonuc-II-like"/>
</dbReference>
<keyword evidence="12" id="KW-1185">Reference proteome</keyword>
<dbReference type="Gene3D" id="3.40.50.10130">
    <property type="match status" value="1"/>
</dbReference>
<feature type="non-terminal residue" evidence="11">
    <location>
        <position position="1992"/>
    </location>
</feature>
<evidence type="ECO:0000259" key="9">
    <source>
        <dbReference type="PROSITE" id="PS51192"/>
    </source>
</evidence>
<evidence type="ECO:0000256" key="1">
    <source>
        <dbReference type="ARBA" id="ARBA00009889"/>
    </source>
</evidence>
<dbReference type="Proteomes" id="UP000522663">
    <property type="component" value="Unassembled WGS sequence"/>
</dbReference>
<dbReference type="InterPro" id="IPR039686">
    <property type="entry name" value="FANCM/Mph1-like_ID"/>
</dbReference>
<feature type="non-terminal residue" evidence="11">
    <location>
        <position position="1"/>
    </location>
</feature>
<dbReference type="OrthoDB" id="6513042at2759"/>
<evidence type="ECO:0000256" key="6">
    <source>
        <dbReference type="ARBA" id="ARBA00022840"/>
    </source>
</evidence>
<dbReference type="InterPro" id="IPR027417">
    <property type="entry name" value="P-loop_NTPase"/>
</dbReference>
<dbReference type="Gene3D" id="1.20.1320.20">
    <property type="entry name" value="hef helicase domain"/>
    <property type="match status" value="1"/>
</dbReference>
<dbReference type="GO" id="GO:0016787">
    <property type="term" value="F:hydrolase activity"/>
    <property type="evidence" value="ECO:0007669"/>
    <property type="project" value="UniProtKB-KW"/>
</dbReference>
<dbReference type="PROSITE" id="PS51194">
    <property type="entry name" value="HELICASE_CTER"/>
    <property type="match status" value="1"/>
</dbReference>
<dbReference type="Pfam" id="PF02732">
    <property type="entry name" value="ERCC4"/>
    <property type="match status" value="1"/>
</dbReference>
<evidence type="ECO:0000259" key="10">
    <source>
        <dbReference type="PROSITE" id="PS51194"/>
    </source>
</evidence>
<dbReference type="SMART" id="SM00490">
    <property type="entry name" value="HELICc"/>
    <property type="match status" value="1"/>
</dbReference>
<dbReference type="PROSITE" id="PS51192">
    <property type="entry name" value="HELICASE_ATP_BIND_1"/>
    <property type="match status" value="1"/>
</dbReference>
<dbReference type="GO" id="GO:0000400">
    <property type="term" value="F:four-way junction DNA binding"/>
    <property type="evidence" value="ECO:0007669"/>
    <property type="project" value="TreeGrafter"/>
</dbReference>
<name>A0A7K9Y1F3_9GALL</name>
<evidence type="ECO:0000313" key="12">
    <source>
        <dbReference type="Proteomes" id="UP000522663"/>
    </source>
</evidence>
<evidence type="ECO:0000256" key="3">
    <source>
        <dbReference type="ARBA" id="ARBA00022763"/>
    </source>
</evidence>
<feature type="region of interest" description="Disordered" evidence="8">
    <location>
        <begin position="808"/>
        <end position="834"/>
    </location>
</feature>
<evidence type="ECO:0000256" key="5">
    <source>
        <dbReference type="ARBA" id="ARBA00022806"/>
    </source>
</evidence>
<dbReference type="CDD" id="cd20077">
    <property type="entry name" value="XPF_nuclease_FANCM"/>
    <property type="match status" value="1"/>
</dbReference>
<dbReference type="GO" id="GO:0005524">
    <property type="term" value="F:ATP binding"/>
    <property type="evidence" value="ECO:0007669"/>
    <property type="project" value="UniProtKB-KW"/>
</dbReference>
<feature type="region of interest" description="Disordered" evidence="8">
    <location>
        <begin position="1"/>
        <end position="54"/>
    </location>
</feature>
<dbReference type="Gene3D" id="3.40.50.300">
    <property type="entry name" value="P-loop containing nucleotide triphosphate hydrolases"/>
    <property type="match status" value="3"/>
</dbReference>
<feature type="region of interest" description="Disordered" evidence="8">
    <location>
        <begin position="1208"/>
        <end position="1228"/>
    </location>
</feature>
<dbReference type="Pfam" id="PF16783">
    <property type="entry name" value="FANCM-MHF_bd"/>
    <property type="match status" value="1"/>
</dbReference>
<dbReference type="InterPro" id="IPR006166">
    <property type="entry name" value="ERCC4_domain"/>
</dbReference>
<dbReference type="InterPro" id="IPR001650">
    <property type="entry name" value="Helicase_C-like"/>
</dbReference>
<dbReference type="Pfam" id="PF00270">
    <property type="entry name" value="DEAD"/>
    <property type="match status" value="1"/>
</dbReference>
<dbReference type="GO" id="GO:0004518">
    <property type="term" value="F:nuclease activity"/>
    <property type="evidence" value="ECO:0007669"/>
    <property type="project" value="InterPro"/>
</dbReference>